<dbReference type="PROSITE" id="PS50082">
    <property type="entry name" value="WD_REPEATS_2"/>
    <property type="match status" value="1"/>
</dbReference>
<dbReference type="InterPro" id="IPR001680">
    <property type="entry name" value="WD40_rpt"/>
</dbReference>
<protein>
    <submittedName>
        <fullName evidence="2">Uncharacterized protein</fullName>
    </submittedName>
</protein>
<dbReference type="OrthoDB" id="273771at2759"/>
<evidence type="ECO:0000256" key="1">
    <source>
        <dbReference type="PROSITE-ProRule" id="PRU00221"/>
    </source>
</evidence>
<dbReference type="Gene3D" id="2.130.10.10">
    <property type="entry name" value="YVTN repeat-like/Quinoprotein amine dehydrogenase"/>
    <property type="match status" value="1"/>
</dbReference>
<feature type="non-terminal residue" evidence="2">
    <location>
        <position position="357"/>
    </location>
</feature>
<comment type="caution">
    <text evidence="2">The sequence shown here is derived from an EMBL/GenBank/DDBJ whole genome shotgun (WGS) entry which is preliminary data.</text>
</comment>
<evidence type="ECO:0000313" key="2">
    <source>
        <dbReference type="EMBL" id="EPS69049.1"/>
    </source>
</evidence>
<dbReference type="InterPro" id="IPR044616">
    <property type="entry name" value="RUP1/2"/>
</dbReference>
<feature type="repeat" description="WD" evidence="1">
    <location>
        <begin position="219"/>
        <end position="249"/>
    </location>
</feature>
<organism evidence="2 3">
    <name type="scientific">Genlisea aurea</name>
    <dbReference type="NCBI Taxonomy" id="192259"/>
    <lineage>
        <taxon>Eukaryota</taxon>
        <taxon>Viridiplantae</taxon>
        <taxon>Streptophyta</taxon>
        <taxon>Embryophyta</taxon>
        <taxon>Tracheophyta</taxon>
        <taxon>Spermatophyta</taxon>
        <taxon>Magnoliopsida</taxon>
        <taxon>eudicotyledons</taxon>
        <taxon>Gunneridae</taxon>
        <taxon>Pentapetalae</taxon>
        <taxon>asterids</taxon>
        <taxon>lamiids</taxon>
        <taxon>Lamiales</taxon>
        <taxon>Lentibulariaceae</taxon>
        <taxon>Genlisea</taxon>
    </lineage>
</organism>
<dbReference type="GO" id="GO:0010224">
    <property type="term" value="P:response to UV-B"/>
    <property type="evidence" value="ECO:0007669"/>
    <property type="project" value="TreeGrafter"/>
</dbReference>
<dbReference type="Pfam" id="PF00400">
    <property type="entry name" value="WD40"/>
    <property type="match status" value="3"/>
</dbReference>
<sequence>EFRHAPPRNADGGEGGGEARYEWDFTLTAVVSSSSSASDAIGVIEFDQTDSLLATGGIARRIRIYVVEKLAGSDAACEFYMCTPAKLSSLKWKPGSGSRILGSGDYDGVVLEHDLERRFPVYERDEHSGRRVWSIDYASEYSSLSVGASASDDGTAQMWDARCDSCDSVAVLKPDPLTRTAICSVEFNPFGGHLVVVGSADRRVYGYDVRRMAAPVFKLDGHQKPVTYAKFLDGRTIVSSSTDGCLKMWRPEDLDHPIRTYSGHTNARRFVGLSVWRSGGLLCCGSEDNNVFVYDNRWSNPIWIRGFEETSNGAQRQSGSDPFVSGVCWRQSSCGETSTLVAGGSDGVLKVFGGRKR</sequence>
<dbReference type="SMART" id="SM00320">
    <property type="entry name" value="WD40"/>
    <property type="match status" value="7"/>
</dbReference>
<evidence type="ECO:0000313" key="3">
    <source>
        <dbReference type="Proteomes" id="UP000015453"/>
    </source>
</evidence>
<dbReference type="Proteomes" id="UP000015453">
    <property type="component" value="Unassembled WGS sequence"/>
</dbReference>
<name>S8CPE8_9LAMI</name>
<proteinExistence type="predicted"/>
<reference evidence="2 3" key="1">
    <citation type="journal article" date="2013" name="BMC Genomics">
        <title>The miniature genome of a carnivorous plant Genlisea aurea contains a low number of genes and short non-coding sequences.</title>
        <authorList>
            <person name="Leushkin E.V."/>
            <person name="Sutormin R.A."/>
            <person name="Nabieva E.R."/>
            <person name="Penin A.A."/>
            <person name="Kondrashov A.S."/>
            <person name="Logacheva M.D."/>
        </authorList>
    </citation>
    <scope>NUCLEOTIDE SEQUENCE [LARGE SCALE GENOMIC DNA]</scope>
</reference>
<keyword evidence="3" id="KW-1185">Reference proteome</keyword>
<dbReference type="InterPro" id="IPR036322">
    <property type="entry name" value="WD40_repeat_dom_sf"/>
</dbReference>
<dbReference type="AlphaFoldDB" id="S8CPE8"/>
<accession>S8CPE8</accession>
<dbReference type="InterPro" id="IPR015943">
    <property type="entry name" value="WD40/YVTN_repeat-like_dom_sf"/>
</dbReference>
<keyword evidence="1" id="KW-0853">WD repeat</keyword>
<dbReference type="PANTHER" id="PTHR45389">
    <property type="entry name" value="WD REPEAT-CONTAINING PROTEIN RUP1"/>
    <property type="match status" value="1"/>
</dbReference>
<dbReference type="PANTHER" id="PTHR45389:SF1">
    <property type="entry name" value="WD REPEAT-CONTAINING PROTEIN RUP1"/>
    <property type="match status" value="1"/>
</dbReference>
<gene>
    <name evidence="2" type="ORF">M569_05710</name>
</gene>
<dbReference type="EMBL" id="AUSU01002308">
    <property type="protein sequence ID" value="EPS69049.1"/>
    <property type="molecule type" value="Genomic_DNA"/>
</dbReference>
<dbReference type="SUPFAM" id="SSF50978">
    <property type="entry name" value="WD40 repeat-like"/>
    <property type="match status" value="1"/>
</dbReference>
<feature type="non-terminal residue" evidence="2">
    <location>
        <position position="1"/>
    </location>
</feature>